<dbReference type="Proteomes" id="UP000266673">
    <property type="component" value="Unassembled WGS sequence"/>
</dbReference>
<sequence>MKMALVQDVEAIIISLLEVKKQLKKIQDKPTITTATTTTVNSINTTTANPIRKTKAQRWSFHFFMLIKYIHLILPKYLMSVLVRGNHALKASRSISLLQNRINTTTANLFNITTANPINITTCSNCQTLQEFTENCKKAFKRYIKGLSLYFKI</sequence>
<evidence type="ECO:0000313" key="1">
    <source>
        <dbReference type="EMBL" id="RIB17566.1"/>
    </source>
</evidence>
<dbReference type="AlphaFoldDB" id="A0A397VE35"/>
<keyword evidence="2" id="KW-1185">Reference proteome</keyword>
<comment type="caution">
    <text evidence="1">The sequence shown here is derived from an EMBL/GenBank/DDBJ whole genome shotgun (WGS) entry which is preliminary data.</text>
</comment>
<organism evidence="1 2">
    <name type="scientific">Gigaspora rosea</name>
    <dbReference type="NCBI Taxonomy" id="44941"/>
    <lineage>
        <taxon>Eukaryota</taxon>
        <taxon>Fungi</taxon>
        <taxon>Fungi incertae sedis</taxon>
        <taxon>Mucoromycota</taxon>
        <taxon>Glomeromycotina</taxon>
        <taxon>Glomeromycetes</taxon>
        <taxon>Diversisporales</taxon>
        <taxon>Gigasporaceae</taxon>
        <taxon>Gigaspora</taxon>
    </lineage>
</organism>
<name>A0A397VE35_9GLOM</name>
<proteinExistence type="predicted"/>
<gene>
    <name evidence="1" type="ORF">C2G38_1421067</name>
</gene>
<dbReference type="EMBL" id="QKWP01000598">
    <property type="protein sequence ID" value="RIB17566.1"/>
    <property type="molecule type" value="Genomic_DNA"/>
</dbReference>
<evidence type="ECO:0000313" key="2">
    <source>
        <dbReference type="Proteomes" id="UP000266673"/>
    </source>
</evidence>
<protein>
    <submittedName>
        <fullName evidence="1">Uncharacterized protein</fullName>
    </submittedName>
</protein>
<accession>A0A397VE35</accession>
<reference evidence="1 2" key="1">
    <citation type="submission" date="2018-06" db="EMBL/GenBank/DDBJ databases">
        <title>Comparative genomics reveals the genomic features of Rhizophagus irregularis, R. cerebriforme, R. diaphanum and Gigaspora rosea, and their symbiotic lifestyle signature.</title>
        <authorList>
            <person name="Morin E."/>
            <person name="San Clemente H."/>
            <person name="Chen E.C.H."/>
            <person name="De La Providencia I."/>
            <person name="Hainaut M."/>
            <person name="Kuo A."/>
            <person name="Kohler A."/>
            <person name="Murat C."/>
            <person name="Tang N."/>
            <person name="Roy S."/>
            <person name="Loubradou J."/>
            <person name="Henrissat B."/>
            <person name="Grigoriev I.V."/>
            <person name="Corradi N."/>
            <person name="Roux C."/>
            <person name="Martin F.M."/>
        </authorList>
    </citation>
    <scope>NUCLEOTIDE SEQUENCE [LARGE SCALE GENOMIC DNA]</scope>
    <source>
        <strain evidence="1 2">DAOM 194757</strain>
    </source>
</reference>